<evidence type="ECO:0000313" key="8">
    <source>
        <dbReference type="EMBL" id="GAE31173.1"/>
    </source>
</evidence>
<keyword evidence="1 5" id="KW-0547">Nucleotide-binding</keyword>
<dbReference type="PROSITE" id="PS51198">
    <property type="entry name" value="UVRD_HELICASE_ATP_BIND"/>
    <property type="match status" value="1"/>
</dbReference>
<feature type="domain" description="UvrD-like helicase ATP-binding" evidence="7">
    <location>
        <begin position="1"/>
        <end position="341"/>
    </location>
</feature>
<feature type="coiled-coil region" evidence="6">
    <location>
        <begin position="65"/>
        <end position="92"/>
    </location>
</feature>
<dbReference type="Pfam" id="PF00580">
    <property type="entry name" value="UvrD-helicase"/>
    <property type="match status" value="1"/>
</dbReference>
<evidence type="ECO:0000313" key="9">
    <source>
        <dbReference type="Proteomes" id="UP000018895"/>
    </source>
</evidence>
<gene>
    <name evidence="8" type="ORF">JCM9152_2622</name>
</gene>
<dbReference type="PANTHER" id="PTHR11070:SF48">
    <property type="entry name" value="ATP-DEPENDENT HELICASE_NUCLEASE SUBUNIT A"/>
    <property type="match status" value="1"/>
</dbReference>
<dbReference type="RefSeq" id="WP_035344475.1">
    <property type="nucleotide sequence ID" value="NZ_BAUU01000017.1"/>
</dbReference>
<feature type="binding site" evidence="5">
    <location>
        <begin position="22"/>
        <end position="29"/>
    </location>
    <ligand>
        <name>ATP</name>
        <dbReference type="ChEBI" id="CHEBI:30616"/>
    </ligand>
</feature>
<protein>
    <submittedName>
        <fullName evidence="8">ATP-dependent DNA helicase UvrD/PcrA</fullName>
    </submittedName>
</protein>
<evidence type="ECO:0000256" key="4">
    <source>
        <dbReference type="ARBA" id="ARBA00022840"/>
    </source>
</evidence>
<dbReference type="InterPro" id="IPR027417">
    <property type="entry name" value="P-loop_NTPase"/>
</dbReference>
<evidence type="ECO:0000256" key="6">
    <source>
        <dbReference type="SAM" id="Coils"/>
    </source>
</evidence>
<keyword evidence="4 5" id="KW-0067">ATP-binding</keyword>
<dbReference type="GO" id="GO:0043138">
    <property type="term" value="F:3'-5' DNA helicase activity"/>
    <property type="evidence" value="ECO:0007669"/>
    <property type="project" value="TreeGrafter"/>
</dbReference>
<evidence type="ECO:0000256" key="3">
    <source>
        <dbReference type="ARBA" id="ARBA00022806"/>
    </source>
</evidence>
<organism evidence="8 9">
    <name type="scientific">Halalkalibacter hemicellulosilyticusJCM 9152</name>
    <dbReference type="NCBI Taxonomy" id="1236971"/>
    <lineage>
        <taxon>Bacteria</taxon>
        <taxon>Bacillati</taxon>
        <taxon>Bacillota</taxon>
        <taxon>Bacilli</taxon>
        <taxon>Bacillales</taxon>
        <taxon>Bacillaceae</taxon>
        <taxon>Halalkalibacter</taxon>
    </lineage>
</organism>
<comment type="caution">
    <text evidence="8">The sequence shown here is derived from an EMBL/GenBank/DDBJ whole genome shotgun (WGS) entry which is preliminary data.</text>
</comment>
<proteinExistence type="predicted"/>
<evidence type="ECO:0000256" key="1">
    <source>
        <dbReference type="ARBA" id="ARBA00022741"/>
    </source>
</evidence>
<dbReference type="GO" id="GO:0033202">
    <property type="term" value="C:DNA helicase complex"/>
    <property type="evidence" value="ECO:0007669"/>
    <property type="project" value="TreeGrafter"/>
</dbReference>
<dbReference type="InterPro" id="IPR014016">
    <property type="entry name" value="UvrD-like_ATP-bd"/>
</dbReference>
<keyword evidence="3 5" id="KW-0347">Helicase</keyword>
<dbReference type="STRING" id="1236971.JCM9152_2622"/>
<dbReference type="PANTHER" id="PTHR11070">
    <property type="entry name" value="UVRD / RECB / PCRA DNA HELICASE FAMILY MEMBER"/>
    <property type="match status" value="1"/>
</dbReference>
<accession>W4QHN9</accession>
<dbReference type="GO" id="GO:0016787">
    <property type="term" value="F:hydrolase activity"/>
    <property type="evidence" value="ECO:0007669"/>
    <property type="project" value="UniProtKB-UniRule"/>
</dbReference>
<dbReference type="InterPro" id="IPR000212">
    <property type="entry name" value="DNA_helicase_UvrD/REP"/>
</dbReference>
<dbReference type="Proteomes" id="UP000018895">
    <property type="component" value="Unassembled WGS sequence"/>
</dbReference>
<sequence>MNFNEAQRKSIFSEKPLLLISAGAGSGKTRVLTERFVYLCEVRYLKPDHSLGASVDEIVAITFTEKAAREMKDRIRKRMNEKEQEAISAEAVSFWREQKALLERAMISTFHSFCQRLLSQYALQADLPPRMRILDEVEGAVKKRDILLKLLEEKERFQRVYPLFQVMSKQQLVETIEQLHNEITELTIGEETIEQLQVEEMLRAQSEAKVEERQKVVHSFHRNALSCIERFPVYDDLSATVKKHTINIEKAISSASTEEPEAYMEILTEAMPSRTNKAWLEQAPALYELYEEHWKPLKEMWKKLGGPVELKEEAIMFVELITSLVKEFHMAYSVKRGERLY</sequence>
<keyword evidence="9" id="KW-1185">Reference proteome</keyword>
<dbReference type="GO" id="GO:0005829">
    <property type="term" value="C:cytosol"/>
    <property type="evidence" value="ECO:0007669"/>
    <property type="project" value="TreeGrafter"/>
</dbReference>
<evidence type="ECO:0000256" key="2">
    <source>
        <dbReference type="ARBA" id="ARBA00022801"/>
    </source>
</evidence>
<keyword evidence="2 5" id="KW-0378">Hydrolase</keyword>
<reference evidence="8" key="1">
    <citation type="journal article" date="2014" name="Genome Announc.">
        <title>Draft Genome Sequences of Three Alkaliphilic Bacillus Strains, Bacillus wakoensis JCM 9140T, Bacillus akibai JCM 9157T, and Bacillus hemicellulosilyticus JCM 9152T.</title>
        <authorList>
            <person name="Yuki M."/>
            <person name="Oshima K."/>
            <person name="Suda W."/>
            <person name="Oshida Y."/>
            <person name="Kitamura K."/>
            <person name="Iida T."/>
            <person name="Hattori M."/>
            <person name="Ohkuma M."/>
        </authorList>
    </citation>
    <scope>NUCLEOTIDE SEQUENCE [LARGE SCALE GENOMIC DNA]</scope>
    <source>
        <strain evidence="8">JCM 9152</strain>
    </source>
</reference>
<evidence type="ECO:0000256" key="5">
    <source>
        <dbReference type="PROSITE-ProRule" id="PRU00560"/>
    </source>
</evidence>
<dbReference type="GO" id="GO:0005524">
    <property type="term" value="F:ATP binding"/>
    <property type="evidence" value="ECO:0007669"/>
    <property type="project" value="UniProtKB-UniRule"/>
</dbReference>
<dbReference type="GO" id="GO:0003677">
    <property type="term" value="F:DNA binding"/>
    <property type="evidence" value="ECO:0007669"/>
    <property type="project" value="InterPro"/>
</dbReference>
<evidence type="ECO:0000259" key="7">
    <source>
        <dbReference type="PROSITE" id="PS51198"/>
    </source>
</evidence>
<dbReference type="CDD" id="cd17932">
    <property type="entry name" value="DEXQc_UvrD"/>
    <property type="match status" value="1"/>
</dbReference>
<dbReference type="Gene3D" id="3.40.50.300">
    <property type="entry name" value="P-loop containing nucleotide triphosphate hydrolases"/>
    <property type="match status" value="1"/>
</dbReference>
<dbReference type="GO" id="GO:0000725">
    <property type="term" value="P:recombinational repair"/>
    <property type="evidence" value="ECO:0007669"/>
    <property type="project" value="TreeGrafter"/>
</dbReference>
<dbReference type="EMBL" id="BAUU01000017">
    <property type="protein sequence ID" value="GAE31173.1"/>
    <property type="molecule type" value="Genomic_DNA"/>
</dbReference>
<dbReference type="SUPFAM" id="SSF52540">
    <property type="entry name" value="P-loop containing nucleoside triphosphate hydrolases"/>
    <property type="match status" value="1"/>
</dbReference>
<name>W4QHN9_9BACI</name>
<dbReference type="OrthoDB" id="9810135at2"/>
<keyword evidence="6" id="KW-0175">Coiled coil</keyword>
<dbReference type="AlphaFoldDB" id="W4QHN9"/>